<dbReference type="EnsemblMetazoa" id="XM_038218940.1">
    <property type="protein sequence ID" value="XP_038074868.1"/>
    <property type="gene ID" value="LOC119742769"/>
</dbReference>
<dbReference type="AlphaFoldDB" id="A0A914BF44"/>
<evidence type="ECO:0000259" key="1">
    <source>
        <dbReference type="Pfam" id="PF01575"/>
    </source>
</evidence>
<dbReference type="GeneID" id="119742769"/>
<organism evidence="2 3">
    <name type="scientific">Patiria miniata</name>
    <name type="common">Bat star</name>
    <name type="synonym">Asterina miniata</name>
    <dbReference type="NCBI Taxonomy" id="46514"/>
    <lineage>
        <taxon>Eukaryota</taxon>
        <taxon>Metazoa</taxon>
        <taxon>Echinodermata</taxon>
        <taxon>Eleutherozoa</taxon>
        <taxon>Asterozoa</taxon>
        <taxon>Asteroidea</taxon>
        <taxon>Valvatacea</taxon>
        <taxon>Valvatida</taxon>
        <taxon>Asterinidae</taxon>
        <taxon>Patiria</taxon>
    </lineage>
</organism>
<dbReference type="CTD" id="109703458"/>
<dbReference type="Proteomes" id="UP000887568">
    <property type="component" value="Unplaced"/>
</dbReference>
<sequence length="178" mass="19648">MCKEGMYCFKRFSIMLVMSGNFTRLISRSLCSRTQSALWFKEGESASLTQIFSSSDVRKFADLTGDTNPIHISPEFAKNTRFGRCIVHGILVNGLISALLGTKLPGPGSIVLSQMCEFPAPLFIDEAVTAKITVLNIDRRLVTCSASCMASERKEVVLTGSVKLLVPRRRPTLSPEQR</sequence>
<keyword evidence="3" id="KW-1185">Reference proteome</keyword>
<dbReference type="GO" id="GO:0006633">
    <property type="term" value="P:fatty acid biosynthetic process"/>
    <property type="evidence" value="ECO:0007669"/>
    <property type="project" value="TreeGrafter"/>
</dbReference>
<reference evidence="2" key="1">
    <citation type="submission" date="2022-11" db="UniProtKB">
        <authorList>
            <consortium name="EnsemblMetazoa"/>
        </authorList>
    </citation>
    <scope>IDENTIFICATION</scope>
</reference>
<dbReference type="Pfam" id="PF01575">
    <property type="entry name" value="MaoC_dehydratas"/>
    <property type="match status" value="1"/>
</dbReference>
<evidence type="ECO:0000313" key="3">
    <source>
        <dbReference type="Proteomes" id="UP000887568"/>
    </source>
</evidence>
<dbReference type="OrthoDB" id="3592703at2759"/>
<dbReference type="InterPro" id="IPR029069">
    <property type="entry name" value="HotDog_dom_sf"/>
</dbReference>
<accession>A0A914BF44</accession>
<evidence type="ECO:0000313" key="2">
    <source>
        <dbReference type="EnsemblMetazoa" id="XP_038074868.1"/>
    </source>
</evidence>
<dbReference type="PANTHER" id="PTHR43437">
    <property type="entry name" value="HYDROXYACYL-THIOESTER DEHYDRATASE TYPE 2, MITOCHONDRIAL-RELATED"/>
    <property type="match status" value="1"/>
</dbReference>
<dbReference type="SUPFAM" id="SSF54637">
    <property type="entry name" value="Thioesterase/thiol ester dehydrase-isomerase"/>
    <property type="match status" value="1"/>
</dbReference>
<protein>
    <recommendedName>
        <fullName evidence="1">MaoC-like domain-containing protein</fullName>
    </recommendedName>
</protein>
<dbReference type="RefSeq" id="XP_038074868.1">
    <property type="nucleotide sequence ID" value="XM_038218940.1"/>
</dbReference>
<name>A0A914BF44_PATMI</name>
<dbReference type="GO" id="GO:0019171">
    <property type="term" value="F:(3R)-hydroxyacyl-[acyl-carrier-protein] dehydratase activity"/>
    <property type="evidence" value="ECO:0007669"/>
    <property type="project" value="TreeGrafter"/>
</dbReference>
<dbReference type="GO" id="GO:0005739">
    <property type="term" value="C:mitochondrion"/>
    <property type="evidence" value="ECO:0007669"/>
    <property type="project" value="TreeGrafter"/>
</dbReference>
<dbReference type="InterPro" id="IPR050965">
    <property type="entry name" value="UPF0336/Enoyl-CoA_hydratase"/>
</dbReference>
<dbReference type="CDD" id="cd03449">
    <property type="entry name" value="R_hydratase"/>
    <property type="match status" value="1"/>
</dbReference>
<feature type="domain" description="MaoC-like" evidence="1">
    <location>
        <begin position="53"/>
        <end position="137"/>
    </location>
</feature>
<dbReference type="GO" id="GO:0018812">
    <property type="term" value="F:3-hydroxyacyl-CoA dehydratase activity"/>
    <property type="evidence" value="ECO:0007669"/>
    <property type="project" value="UniProtKB-ARBA"/>
</dbReference>
<dbReference type="OMA" id="IYIGQQM"/>
<dbReference type="PANTHER" id="PTHR43437:SF3">
    <property type="entry name" value="HYDROXYACYL-THIOESTER DEHYDRATASE TYPE 2, MITOCHONDRIAL"/>
    <property type="match status" value="1"/>
</dbReference>
<dbReference type="InterPro" id="IPR002539">
    <property type="entry name" value="MaoC-like_dom"/>
</dbReference>
<dbReference type="Gene3D" id="3.10.129.10">
    <property type="entry name" value="Hotdog Thioesterase"/>
    <property type="match status" value="1"/>
</dbReference>
<proteinExistence type="predicted"/>